<name>A0ABX8E1L9_9SPHN</name>
<dbReference type="EMBL" id="CP054856">
    <property type="protein sequence ID" value="QVM82813.1"/>
    <property type="molecule type" value="Genomic_DNA"/>
</dbReference>
<dbReference type="RefSeq" id="WP_213502136.1">
    <property type="nucleotide sequence ID" value="NZ_CP054856.1"/>
</dbReference>
<dbReference type="InterPro" id="IPR040442">
    <property type="entry name" value="Pyrv_kinase-like_dom_sf"/>
</dbReference>
<feature type="domain" description="HpcH/HpaI aldolase/citrate lyase" evidence="5">
    <location>
        <begin position="11"/>
        <end position="225"/>
    </location>
</feature>
<dbReference type="PANTHER" id="PTHR32308:SF10">
    <property type="entry name" value="CITRATE LYASE SUBUNIT BETA"/>
    <property type="match status" value="1"/>
</dbReference>
<dbReference type="InterPro" id="IPR011206">
    <property type="entry name" value="Citrate_lyase_beta/mcl1/mcl2"/>
</dbReference>
<comment type="similarity">
    <text evidence="2">Belongs to the HpcH/HpaI aldolase family.</text>
</comment>
<dbReference type="SUPFAM" id="SSF51621">
    <property type="entry name" value="Phosphoenolpyruvate/pyruvate domain"/>
    <property type="match status" value="1"/>
</dbReference>
<sequence length="292" mass="31124">MSANAPIRPRRSALYLPASNARAIAKARTLPCDVVVLDLEDAVAPEAKADARKAALAALEEGGFGAREVAVRVNGIDTEWGVDDLAALAGSKANAVLVPKVSTPLDIGRYEEALETAPEAMQLWAMIETCGAVLNLEPLAAMAATTRLSLWIMGTNDLAKEMRARLTPERTPFLPFMAQAVAAARLHGLTILDGVCNEFRDLDVFEAEARQGLDFGFDGKSLIHPAQVEPCNTVFSPSAEELAWAEAVIAAFDLPENAGKGAIRVEGKMTELLHLEQARQLLAVAQQIAAMG</sequence>
<dbReference type="Gene3D" id="3.20.20.60">
    <property type="entry name" value="Phosphoenolpyruvate-binding domains"/>
    <property type="match status" value="1"/>
</dbReference>
<dbReference type="Proteomes" id="UP000677126">
    <property type="component" value="Chromosome"/>
</dbReference>
<keyword evidence="6" id="KW-0456">Lyase</keyword>
<dbReference type="PANTHER" id="PTHR32308">
    <property type="entry name" value="LYASE BETA SUBUNIT, PUTATIVE (AFU_ORTHOLOGUE AFUA_4G13030)-RELATED"/>
    <property type="match status" value="1"/>
</dbReference>
<organism evidence="6 7">
    <name type="scientific">Novosphingobium decolorationis</name>
    <dbReference type="NCBI Taxonomy" id="2698673"/>
    <lineage>
        <taxon>Bacteria</taxon>
        <taxon>Pseudomonadati</taxon>
        <taxon>Pseudomonadota</taxon>
        <taxon>Alphaproteobacteria</taxon>
        <taxon>Sphingomonadales</taxon>
        <taxon>Sphingomonadaceae</taxon>
        <taxon>Novosphingobium</taxon>
    </lineage>
</organism>
<proteinExistence type="inferred from homology"/>
<reference evidence="6 7" key="1">
    <citation type="journal article" date="2021" name="Int. J. Syst. Evol. Microbiol.">
        <title>Novosphingobium decolorationis sp. nov., an aniline blue-decolourizing bacterium isolated from East Pacific sediment.</title>
        <authorList>
            <person name="Chen X."/>
            <person name="Dong B."/>
            <person name="Chen T."/>
            <person name="Ren N."/>
            <person name="Wang J."/>
            <person name="Xu Y."/>
            <person name="Yang J."/>
            <person name="Zhu S."/>
            <person name="Chen J."/>
        </authorList>
    </citation>
    <scope>NUCLEOTIDE SEQUENCE [LARGE SCALE GENOMIC DNA]</scope>
    <source>
        <strain evidence="6 7">502str22</strain>
    </source>
</reference>
<accession>A0ABX8E1L9</accession>
<dbReference type="InterPro" id="IPR005000">
    <property type="entry name" value="Aldolase/citrate-lyase_domain"/>
</dbReference>
<dbReference type="InterPro" id="IPR015813">
    <property type="entry name" value="Pyrv/PenolPyrv_kinase-like_dom"/>
</dbReference>
<gene>
    <name evidence="6" type="ORF">HT578_03030</name>
</gene>
<evidence type="ECO:0000256" key="4">
    <source>
        <dbReference type="ARBA" id="ARBA00022842"/>
    </source>
</evidence>
<evidence type="ECO:0000259" key="5">
    <source>
        <dbReference type="Pfam" id="PF03328"/>
    </source>
</evidence>
<dbReference type="GO" id="GO:0016829">
    <property type="term" value="F:lyase activity"/>
    <property type="evidence" value="ECO:0007669"/>
    <property type="project" value="UniProtKB-KW"/>
</dbReference>
<evidence type="ECO:0000256" key="2">
    <source>
        <dbReference type="ARBA" id="ARBA00005568"/>
    </source>
</evidence>
<evidence type="ECO:0000256" key="3">
    <source>
        <dbReference type="ARBA" id="ARBA00022723"/>
    </source>
</evidence>
<dbReference type="Pfam" id="PF03328">
    <property type="entry name" value="HpcH_HpaI"/>
    <property type="match status" value="1"/>
</dbReference>
<keyword evidence="7" id="KW-1185">Reference proteome</keyword>
<keyword evidence="3" id="KW-0479">Metal-binding</keyword>
<evidence type="ECO:0000313" key="7">
    <source>
        <dbReference type="Proteomes" id="UP000677126"/>
    </source>
</evidence>
<comment type="cofactor">
    <cofactor evidence="1">
        <name>Mg(2+)</name>
        <dbReference type="ChEBI" id="CHEBI:18420"/>
    </cofactor>
</comment>
<dbReference type="PIRSF" id="PIRSF015582">
    <property type="entry name" value="Cit_lyase_B"/>
    <property type="match status" value="1"/>
</dbReference>
<keyword evidence="4" id="KW-0460">Magnesium</keyword>
<evidence type="ECO:0000313" key="6">
    <source>
        <dbReference type="EMBL" id="QVM82813.1"/>
    </source>
</evidence>
<evidence type="ECO:0000256" key="1">
    <source>
        <dbReference type="ARBA" id="ARBA00001946"/>
    </source>
</evidence>
<protein>
    <submittedName>
        <fullName evidence="6">CoA ester lyase</fullName>
    </submittedName>
</protein>